<sequence length="200" mass="22646">MDKPMFFIPFFSGKIDSMDILAFDIPFFSGNIDSSSLPPPVIDLDPEPSAHNGGEASISGLDGKPRRRMRDQGNRIPRGSMIFREPFGCSFEEVLTHQIVCFNEEQDPWTANYGVQESFSSPAAIKSQSHTLQDFSSFHGSSSPQQRVDFSSLQLYQSQAESEDLAFWEKRQRMIGHSKKWNDCLDMVWLRNSVAQLARS</sequence>
<protein>
    <submittedName>
        <fullName evidence="2">Uncharacterized protein</fullName>
    </submittedName>
</protein>
<dbReference type="EMBL" id="JAJSOW010000106">
    <property type="protein sequence ID" value="KAI9161140.1"/>
    <property type="molecule type" value="Genomic_DNA"/>
</dbReference>
<evidence type="ECO:0000313" key="3">
    <source>
        <dbReference type="Proteomes" id="UP001064489"/>
    </source>
</evidence>
<organism evidence="2 3">
    <name type="scientific">Acer negundo</name>
    <name type="common">Box elder</name>
    <dbReference type="NCBI Taxonomy" id="4023"/>
    <lineage>
        <taxon>Eukaryota</taxon>
        <taxon>Viridiplantae</taxon>
        <taxon>Streptophyta</taxon>
        <taxon>Embryophyta</taxon>
        <taxon>Tracheophyta</taxon>
        <taxon>Spermatophyta</taxon>
        <taxon>Magnoliopsida</taxon>
        <taxon>eudicotyledons</taxon>
        <taxon>Gunneridae</taxon>
        <taxon>Pentapetalae</taxon>
        <taxon>rosids</taxon>
        <taxon>malvids</taxon>
        <taxon>Sapindales</taxon>
        <taxon>Sapindaceae</taxon>
        <taxon>Hippocastanoideae</taxon>
        <taxon>Acereae</taxon>
        <taxon>Acer</taxon>
    </lineage>
</organism>
<gene>
    <name evidence="2" type="ORF">LWI28_014793</name>
</gene>
<accession>A0AAD5NHW5</accession>
<feature type="region of interest" description="Disordered" evidence="1">
    <location>
        <begin position="44"/>
        <end position="79"/>
    </location>
</feature>
<comment type="caution">
    <text evidence="2">The sequence shown here is derived from an EMBL/GenBank/DDBJ whole genome shotgun (WGS) entry which is preliminary data.</text>
</comment>
<evidence type="ECO:0000313" key="2">
    <source>
        <dbReference type="EMBL" id="KAI9161140.1"/>
    </source>
</evidence>
<dbReference type="Proteomes" id="UP001064489">
    <property type="component" value="Chromosome 2"/>
</dbReference>
<reference evidence="2" key="1">
    <citation type="journal article" date="2022" name="Plant J.">
        <title>Strategies of tolerance reflected in two North American maple genomes.</title>
        <authorList>
            <person name="McEvoy S.L."/>
            <person name="Sezen U.U."/>
            <person name="Trouern-Trend A."/>
            <person name="McMahon S.M."/>
            <person name="Schaberg P.G."/>
            <person name="Yang J."/>
            <person name="Wegrzyn J.L."/>
            <person name="Swenson N.G."/>
        </authorList>
    </citation>
    <scope>NUCLEOTIDE SEQUENCE</scope>
    <source>
        <strain evidence="2">91603</strain>
    </source>
</reference>
<keyword evidence="3" id="KW-1185">Reference proteome</keyword>
<proteinExistence type="predicted"/>
<evidence type="ECO:0000256" key="1">
    <source>
        <dbReference type="SAM" id="MobiDB-lite"/>
    </source>
</evidence>
<name>A0AAD5NHW5_ACENE</name>
<reference evidence="2" key="2">
    <citation type="submission" date="2023-02" db="EMBL/GenBank/DDBJ databases">
        <authorList>
            <person name="Swenson N.G."/>
            <person name="Wegrzyn J.L."/>
            <person name="Mcevoy S.L."/>
        </authorList>
    </citation>
    <scope>NUCLEOTIDE SEQUENCE</scope>
    <source>
        <strain evidence="2">91603</strain>
        <tissue evidence="2">Leaf</tissue>
    </source>
</reference>
<dbReference type="AlphaFoldDB" id="A0AAD5NHW5"/>